<dbReference type="OrthoDB" id="244732at2"/>
<protein>
    <submittedName>
        <fullName evidence="4">Outer membrane biogenesis protein BamB</fullName>
    </submittedName>
</protein>
<organism evidence="4 5">
    <name type="scientific">Thalassoglobus polymorphus</name>
    <dbReference type="NCBI Taxonomy" id="2527994"/>
    <lineage>
        <taxon>Bacteria</taxon>
        <taxon>Pseudomonadati</taxon>
        <taxon>Planctomycetota</taxon>
        <taxon>Planctomycetia</taxon>
        <taxon>Planctomycetales</taxon>
        <taxon>Planctomycetaceae</taxon>
        <taxon>Thalassoglobus</taxon>
    </lineage>
</organism>
<dbReference type="EMBL" id="CP036267">
    <property type="protein sequence ID" value="QDT30864.1"/>
    <property type="molecule type" value="Genomic_DNA"/>
</dbReference>
<dbReference type="Pfam" id="PF13360">
    <property type="entry name" value="PQQ_2"/>
    <property type="match status" value="1"/>
</dbReference>
<evidence type="ECO:0000313" key="4">
    <source>
        <dbReference type="EMBL" id="QDT30864.1"/>
    </source>
</evidence>
<evidence type="ECO:0000256" key="2">
    <source>
        <dbReference type="SAM" id="SignalP"/>
    </source>
</evidence>
<reference evidence="4 5" key="1">
    <citation type="submission" date="2019-02" db="EMBL/GenBank/DDBJ databases">
        <title>Deep-cultivation of Planctomycetes and their phenomic and genomic characterization uncovers novel biology.</title>
        <authorList>
            <person name="Wiegand S."/>
            <person name="Jogler M."/>
            <person name="Boedeker C."/>
            <person name="Pinto D."/>
            <person name="Vollmers J."/>
            <person name="Rivas-Marin E."/>
            <person name="Kohn T."/>
            <person name="Peeters S.H."/>
            <person name="Heuer A."/>
            <person name="Rast P."/>
            <person name="Oberbeckmann S."/>
            <person name="Bunk B."/>
            <person name="Jeske O."/>
            <person name="Meyerdierks A."/>
            <person name="Storesund J.E."/>
            <person name="Kallscheuer N."/>
            <person name="Luecker S."/>
            <person name="Lage O.M."/>
            <person name="Pohl T."/>
            <person name="Merkel B.J."/>
            <person name="Hornburger P."/>
            <person name="Mueller R.-W."/>
            <person name="Bruemmer F."/>
            <person name="Labrenz M."/>
            <person name="Spormann A.M."/>
            <person name="Op den Camp H."/>
            <person name="Overmann J."/>
            <person name="Amann R."/>
            <person name="Jetten M.S.M."/>
            <person name="Mascher T."/>
            <person name="Medema M.H."/>
            <person name="Devos D.P."/>
            <person name="Kaster A.-K."/>
            <person name="Ovreas L."/>
            <person name="Rohde M."/>
            <person name="Galperin M.Y."/>
            <person name="Jogler C."/>
        </authorList>
    </citation>
    <scope>NUCLEOTIDE SEQUENCE [LARGE SCALE GENOMIC DNA]</scope>
    <source>
        <strain evidence="4 5">Mal48</strain>
    </source>
</reference>
<dbReference type="InterPro" id="IPR011047">
    <property type="entry name" value="Quinoprotein_ADH-like_sf"/>
</dbReference>
<dbReference type="InterPro" id="IPR002372">
    <property type="entry name" value="PQQ_rpt_dom"/>
</dbReference>
<dbReference type="PANTHER" id="PTHR34512">
    <property type="entry name" value="CELL SURFACE PROTEIN"/>
    <property type="match status" value="1"/>
</dbReference>
<evidence type="ECO:0000259" key="3">
    <source>
        <dbReference type="Pfam" id="PF13360"/>
    </source>
</evidence>
<dbReference type="AlphaFoldDB" id="A0A517QGV7"/>
<dbReference type="KEGG" id="tpol:Mal48_00920"/>
<sequence precursor="true">MNRNLILAVVVSQGLFAFSQLQAEAPTTRTAQKVRQPASADWPSWRGPNGDGHASPDQKAPVKWDEKTNIAWKKAIPGKGHGSPIVVGEHVYLATSVDEKETRSLLCLNRKTGEIEWETVVHQGHAVLPRNKKGTQASSTPACDGERLFINFLNDDAMYTSALSLEGEILWQRKISDYVVHQGFGSSPVIHEQLVIVVADNKSGGAIAGLNRETGEVVWKRDRPETPNYPSPVIMETSGKVQLIMIGCDLVTSLDPLTGKENWEIEGATTECVTSTVTNGDLIYTTGGYPKNHVAAVRTDGSGKTEWENGVRVYVPSLLIKDGYLYGVTDAGVAMCWNAATGKEVWKGRLGGTFSSSPVLVGNLIYVSNEASESFIFEASPDEFTLVSKNNLENVCFSTPAICGGQIFIRVAQQTGEARQEYVYCIAETPSQSDN</sequence>
<dbReference type="SUPFAM" id="SSF50998">
    <property type="entry name" value="Quinoprotein alcohol dehydrogenase-like"/>
    <property type="match status" value="1"/>
</dbReference>
<feature type="domain" description="Pyrrolo-quinoline quinone repeat" evidence="3">
    <location>
        <begin position="138"/>
        <end position="329"/>
    </location>
</feature>
<feature type="region of interest" description="Disordered" evidence="1">
    <location>
        <begin position="26"/>
        <end position="62"/>
    </location>
</feature>
<accession>A0A517QGV7</accession>
<evidence type="ECO:0000256" key="1">
    <source>
        <dbReference type="SAM" id="MobiDB-lite"/>
    </source>
</evidence>
<dbReference type="InterPro" id="IPR015943">
    <property type="entry name" value="WD40/YVTN_repeat-like_dom_sf"/>
</dbReference>
<proteinExistence type="predicted"/>
<keyword evidence="5" id="KW-1185">Reference proteome</keyword>
<dbReference type="RefSeq" id="WP_145195104.1">
    <property type="nucleotide sequence ID" value="NZ_CP036267.1"/>
</dbReference>
<dbReference type="PANTHER" id="PTHR34512:SF30">
    <property type="entry name" value="OUTER MEMBRANE PROTEIN ASSEMBLY FACTOR BAMB"/>
    <property type="match status" value="1"/>
</dbReference>
<dbReference type="Proteomes" id="UP000315724">
    <property type="component" value="Chromosome"/>
</dbReference>
<keyword evidence="2" id="KW-0732">Signal</keyword>
<dbReference type="Gene3D" id="2.130.10.10">
    <property type="entry name" value="YVTN repeat-like/Quinoprotein amine dehydrogenase"/>
    <property type="match status" value="1"/>
</dbReference>
<name>A0A517QGV7_9PLAN</name>
<feature type="chain" id="PRO_5021960454" evidence="2">
    <location>
        <begin position="24"/>
        <end position="435"/>
    </location>
</feature>
<feature type="signal peptide" evidence="2">
    <location>
        <begin position="1"/>
        <end position="23"/>
    </location>
</feature>
<evidence type="ECO:0000313" key="5">
    <source>
        <dbReference type="Proteomes" id="UP000315724"/>
    </source>
</evidence>
<gene>
    <name evidence="4" type="ORF">Mal48_00920</name>
</gene>